<reference evidence="2 3" key="1">
    <citation type="submission" date="2019-10" db="EMBL/GenBank/DDBJ databases">
        <title>Description of Paenibacillus humi sp. nov.</title>
        <authorList>
            <person name="Carlier A."/>
            <person name="Qi S."/>
        </authorList>
    </citation>
    <scope>NUCLEOTIDE SEQUENCE [LARGE SCALE GENOMIC DNA]</scope>
    <source>
        <strain evidence="2 3">LMG 31461</strain>
    </source>
</reference>
<name>A0ABX1X2X1_9BACL</name>
<feature type="transmembrane region" description="Helical" evidence="1">
    <location>
        <begin position="167"/>
        <end position="187"/>
    </location>
</feature>
<dbReference type="InterPro" id="IPR007136">
    <property type="entry name" value="DUF347"/>
</dbReference>
<proteinExistence type="predicted"/>
<feature type="transmembrane region" description="Helical" evidence="1">
    <location>
        <begin position="21"/>
        <end position="41"/>
    </location>
</feature>
<organism evidence="2 3">
    <name type="scientific">Paenibacillus plantarum</name>
    <dbReference type="NCBI Taxonomy" id="2654975"/>
    <lineage>
        <taxon>Bacteria</taxon>
        <taxon>Bacillati</taxon>
        <taxon>Bacillota</taxon>
        <taxon>Bacilli</taxon>
        <taxon>Bacillales</taxon>
        <taxon>Paenibacillaceae</taxon>
        <taxon>Paenibacillus</taxon>
    </lineage>
</organism>
<keyword evidence="1" id="KW-0472">Membrane</keyword>
<feature type="transmembrane region" description="Helical" evidence="1">
    <location>
        <begin position="272"/>
        <end position="293"/>
    </location>
</feature>
<evidence type="ECO:0000256" key="1">
    <source>
        <dbReference type="SAM" id="Phobius"/>
    </source>
</evidence>
<keyword evidence="3" id="KW-1185">Reference proteome</keyword>
<feature type="transmembrane region" description="Helical" evidence="1">
    <location>
        <begin position="194"/>
        <end position="212"/>
    </location>
</feature>
<protein>
    <recommendedName>
        <fullName evidence="4">Membrane-anchored protein</fullName>
    </recommendedName>
</protein>
<evidence type="ECO:0008006" key="4">
    <source>
        <dbReference type="Google" id="ProtNLM"/>
    </source>
</evidence>
<feature type="transmembrane region" description="Helical" evidence="1">
    <location>
        <begin position="73"/>
        <end position="92"/>
    </location>
</feature>
<keyword evidence="1" id="KW-1133">Transmembrane helix</keyword>
<gene>
    <name evidence="2" type="ORF">GC096_01625</name>
</gene>
<keyword evidence="1" id="KW-0812">Transmembrane</keyword>
<dbReference type="Pfam" id="PF03988">
    <property type="entry name" value="DUF347"/>
    <property type="match status" value="4"/>
</dbReference>
<sequence>MKTIQSNEIKRMLSKVPEVTIYFWIIKILCTTVGETAADFLNVNLNFGLTGTSIVTGVLLLAAMYVQFKSKKYIPSIYWLTVFLISIFGTLVTDNLTDNLGIPLEVSTIVFSVALVLTFVLWYANEKTLSIHSIFTKRREAFYWLTILFTFALGTAAGDLMAESLGLGYVVTGAIVCAVIAIMTVAWRMGLDAVLAFWIAYIMTRPLGASIGDFLSQTQDNGGLGLGATVTSAIFIAAILLLVIYLSVTKRDLIPTISISAKTATEPKRSNALWQVVVVVAMLVIAAGTGYYLRHNSLQDALPQGSSSSSVTQAFPQDDISNFRKITEDTLSLVQAGNPSAAKTRVTDLETAWDKAAARLKPINKTKWNTIDNAIDKVLRQVRAVHPDVTASKASLEALISELN</sequence>
<dbReference type="Proteomes" id="UP000653578">
    <property type="component" value="Unassembled WGS sequence"/>
</dbReference>
<feature type="transmembrane region" description="Helical" evidence="1">
    <location>
        <begin position="47"/>
        <end position="66"/>
    </location>
</feature>
<feature type="transmembrane region" description="Helical" evidence="1">
    <location>
        <begin position="224"/>
        <end position="248"/>
    </location>
</feature>
<feature type="transmembrane region" description="Helical" evidence="1">
    <location>
        <begin position="142"/>
        <end position="161"/>
    </location>
</feature>
<comment type="caution">
    <text evidence="2">The sequence shown here is derived from an EMBL/GenBank/DDBJ whole genome shotgun (WGS) entry which is preliminary data.</text>
</comment>
<accession>A0ABX1X2X1</accession>
<evidence type="ECO:0000313" key="3">
    <source>
        <dbReference type="Proteomes" id="UP000653578"/>
    </source>
</evidence>
<feature type="transmembrane region" description="Helical" evidence="1">
    <location>
        <begin position="104"/>
        <end position="122"/>
    </location>
</feature>
<dbReference type="RefSeq" id="WP_171628565.1">
    <property type="nucleotide sequence ID" value="NZ_WHNY01000005.1"/>
</dbReference>
<evidence type="ECO:0000313" key="2">
    <source>
        <dbReference type="EMBL" id="NOU62745.1"/>
    </source>
</evidence>
<dbReference type="EMBL" id="WHNY01000005">
    <property type="protein sequence ID" value="NOU62745.1"/>
    <property type="molecule type" value="Genomic_DNA"/>
</dbReference>